<accession>A0A9I9E0D8</accession>
<proteinExistence type="predicted"/>
<dbReference type="EnsemblPlants" id="MELO3C026048.2.1">
    <property type="protein sequence ID" value="MELO3C026048.2.1"/>
    <property type="gene ID" value="MELO3C026048.2"/>
</dbReference>
<sequence>MVRRSERVLESRIRPMKSNKDDHILIDDTEDEERYEEELENYEPLHSFFSGDENYELTGPNGTQIVVRGKKMSNRM</sequence>
<evidence type="ECO:0000313" key="1">
    <source>
        <dbReference type="EnsemblPlants" id="MELO3C026048.2.1"/>
    </source>
</evidence>
<name>A0A9I9E0D8_CUCME</name>
<protein>
    <submittedName>
        <fullName evidence="1">Uncharacterized protein</fullName>
    </submittedName>
</protein>
<organism evidence="1">
    <name type="scientific">Cucumis melo</name>
    <name type="common">Muskmelon</name>
    <dbReference type="NCBI Taxonomy" id="3656"/>
    <lineage>
        <taxon>Eukaryota</taxon>
        <taxon>Viridiplantae</taxon>
        <taxon>Streptophyta</taxon>
        <taxon>Embryophyta</taxon>
        <taxon>Tracheophyta</taxon>
        <taxon>Spermatophyta</taxon>
        <taxon>Magnoliopsida</taxon>
        <taxon>eudicotyledons</taxon>
        <taxon>Gunneridae</taxon>
        <taxon>Pentapetalae</taxon>
        <taxon>rosids</taxon>
        <taxon>fabids</taxon>
        <taxon>Cucurbitales</taxon>
        <taxon>Cucurbitaceae</taxon>
        <taxon>Benincaseae</taxon>
        <taxon>Cucumis</taxon>
    </lineage>
</organism>
<dbReference type="AlphaFoldDB" id="A0A9I9E0D8"/>
<dbReference type="Gramene" id="MELO3C026048.2.1">
    <property type="protein sequence ID" value="MELO3C026048.2.1"/>
    <property type="gene ID" value="MELO3C026048.2"/>
</dbReference>
<reference evidence="1" key="1">
    <citation type="submission" date="2023-03" db="UniProtKB">
        <authorList>
            <consortium name="EnsemblPlants"/>
        </authorList>
    </citation>
    <scope>IDENTIFICATION</scope>
</reference>